<reference evidence="2 3" key="1">
    <citation type="submission" date="2023-05" db="EMBL/GenBank/DDBJ databases">
        <title>Comparative genomics reveals the evidence of polycyclic aromatic hydrocarbons degradation in moderately halophilic genus Pontibacillus.</title>
        <authorList>
            <person name="Yang H."/>
            <person name="Qian Z."/>
        </authorList>
    </citation>
    <scope>NUCLEOTIDE SEQUENCE [LARGE SCALE GENOMIC DNA]</scope>
    <source>
        <strain evidence="3">HN14</strain>
    </source>
</reference>
<dbReference type="PROSITE" id="PS51186">
    <property type="entry name" value="GNAT"/>
    <property type="match status" value="1"/>
</dbReference>
<evidence type="ECO:0000259" key="1">
    <source>
        <dbReference type="PROSITE" id="PS51186"/>
    </source>
</evidence>
<organism evidence="2 3">
    <name type="scientific">Pontibacillus chungwhensis</name>
    <dbReference type="NCBI Taxonomy" id="265426"/>
    <lineage>
        <taxon>Bacteria</taxon>
        <taxon>Bacillati</taxon>
        <taxon>Bacillota</taxon>
        <taxon>Bacilli</taxon>
        <taxon>Bacillales</taxon>
        <taxon>Bacillaceae</taxon>
        <taxon>Pontibacillus</taxon>
    </lineage>
</organism>
<dbReference type="PANTHER" id="PTHR43792">
    <property type="entry name" value="GNAT FAMILY, PUTATIVE (AFU_ORTHOLOGUE AFUA_3G00765)-RELATED-RELATED"/>
    <property type="match status" value="1"/>
</dbReference>
<dbReference type="InterPro" id="IPR016181">
    <property type="entry name" value="Acyl_CoA_acyltransferase"/>
</dbReference>
<gene>
    <name evidence="2" type="ORF">QNI29_06575</name>
</gene>
<protein>
    <submittedName>
        <fullName evidence="2">GNAT family N-acetyltransferase</fullName>
    </submittedName>
</protein>
<evidence type="ECO:0000313" key="2">
    <source>
        <dbReference type="EMBL" id="WIG00147.1"/>
    </source>
</evidence>
<dbReference type="PANTHER" id="PTHR43792:SF1">
    <property type="entry name" value="N-ACETYLTRANSFERASE DOMAIN-CONTAINING PROTEIN"/>
    <property type="match status" value="1"/>
</dbReference>
<dbReference type="InterPro" id="IPR000182">
    <property type="entry name" value="GNAT_dom"/>
</dbReference>
<accession>A0ABY8V2G9</accession>
<dbReference type="CDD" id="cd04301">
    <property type="entry name" value="NAT_SF"/>
    <property type="match status" value="1"/>
</dbReference>
<dbReference type="Pfam" id="PF13302">
    <property type="entry name" value="Acetyltransf_3"/>
    <property type="match status" value="1"/>
</dbReference>
<dbReference type="Gene3D" id="3.40.630.30">
    <property type="match status" value="1"/>
</dbReference>
<dbReference type="RefSeq" id="WP_231418440.1">
    <property type="nucleotide sequence ID" value="NZ_CP126446.1"/>
</dbReference>
<dbReference type="Proteomes" id="UP001236652">
    <property type="component" value="Chromosome"/>
</dbReference>
<keyword evidence="3" id="KW-1185">Reference proteome</keyword>
<proteinExistence type="predicted"/>
<dbReference type="SUPFAM" id="SSF55729">
    <property type="entry name" value="Acyl-CoA N-acyltransferases (Nat)"/>
    <property type="match status" value="1"/>
</dbReference>
<name>A0ABY8V2G9_9BACI</name>
<dbReference type="EMBL" id="CP126446">
    <property type="protein sequence ID" value="WIG00147.1"/>
    <property type="molecule type" value="Genomic_DNA"/>
</dbReference>
<evidence type="ECO:0000313" key="3">
    <source>
        <dbReference type="Proteomes" id="UP001236652"/>
    </source>
</evidence>
<sequence>MVKLHLEKLQENDFDKYYRLVSDEKVMAQITERATPLEEAKENFKKLMDRNKKHVIIGSYKVVDALTSEFIGLGYLTLSEEVAHEGEIGYMLLPAQWGKGYGTAIAERLIDLSKQANLRRLIATIDPENLASRKILLHHKFVSEKLCEMDGLPAEVLRKEL</sequence>
<feature type="domain" description="N-acetyltransferase" evidence="1">
    <location>
        <begin position="4"/>
        <end position="161"/>
    </location>
</feature>
<dbReference type="InterPro" id="IPR051531">
    <property type="entry name" value="N-acetyltransferase"/>
</dbReference>